<dbReference type="InterPro" id="IPR029787">
    <property type="entry name" value="Nucleotide_cyclase"/>
</dbReference>
<evidence type="ECO:0000313" key="2">
    <source>
        <dbReference type="EMBL" id="KKO10769.1"/>
    </source>
</evidence>
<name>A0A0F9Z123_9ZZZZ</name>
<dbReference type="InterPro" id="IPR013767">
    <property type="entry name" value="PAS_fold"/>
</dbReference>
<dbReference type="GO" id="GO:0043709">
    <property type="term" value="P:cell adhesion involved in single-species biofilm formation"/>
    <property type="evidence" value="ECO:0007669"/>
    <property type="project" value="TreeGrafter"/>
</dbReference>
<dbReference type="PANTHER" id="PTHR45138:SF9">
    <property type="entry name" value="DIGUANYLATE CYCLASE DGCM-RELATED"/>
    <property type="match status" value="1"/>
</dbReference>
<comment type="caution">
    <text evidence="2">The sequence shown here is derived from an EMBL/GenBank/DDBJ whole genome shotgun (WGS) entry which is preliminary data.</text>
</comment>
<dbReference type="Pfam" id="PF00990">
    <property type="entry name" value="GGDEF"/>
    <property type="match status" value="1"/>
</dbReference>
<proteinExistence type="predicted"/>
<protein>
    <recommendedName>
        <fullName evidence="1">GGDEF domain-containing protein</fullName>
    </recommendedName>
</protein>
<dbReference type="InterPro" id="IPR050469">
    <property type="entry name" value="Diguanylate_Cyclase"/>
</dbReference>
<sequence>MLNAPSHSSDMDSLHLVMQLLQTLDNGLILLDADYQVQLWNSFMENHSGIATSHARGQNLFKLFPELPATWLKRKIDSVFSLQSRAFCTWEEHPRLFNFKSTRPLTGHSALMYQNITLIPLSGVNGQVTSVCLLVYDVTEIATRKNELESANRTLKKLSRTDKLTNLYNRGYWEGCLEQEFKRCHRNKRPASLILFDIDHFKKFNDTHGHAAGDEVLRAVAKAIRETQRSTDVSGRYGGEEFGIVLPETDQAQALLVAERLRETIASTVVDWEGTPLQVTVSLGITEYSDMFADYSSWLELSDKALYQAKKDGRNRSHTPGS</sequence>
<accession>A0A0F9Z123</accession>
<dbReference type="Gene3D" id="3.30.70.270">
    <property type="match status" value="1"/>
</dbReference>
<feature type="domain" description="GGDEF" evidence="1">
    <location>
        <begin position="189"/>
        <end position="322"/>
    </location>
</feature>
<dbReference type="SUPFAM" id="SSF55073">
    <property type="entry name" value="Nucleotide cyclase"/>
    <property type="match status" value="1"/>
</dbReference>
<dbReference type="GO" id="GO:0052621">
    <property type="term" value="F:diguanylate cyclase activity"/>
    <property type="evidence" value="ECO:0007669"/>
    <property type="project" value="TreeGrafter"/>
</dbReference>
<dbReference type="Gene3D" id="3.30.450.20">
    <property type="entry name" value="PAS domain"/>
    <property type="match status" value="1"/>
</dbReference>
<dbReference type="InterPro" id="IPR043128">
    <property type="entry name" value="Rev_trsase/Diguanyl_cyclase"/>
</dbReference>
<dbReference type="PANTHER" id="PTHR45138">
    <property type="entry name" value="REGULATORY COMPONENTS OF SENSORY TRANSDUCTION SYSTEM"/>
    <property type="match status" value="1"/>
</dbReference>
<dbReference type="NCBIfam" id="TIGR00254">
    <property type="entry name" value="GGDEF"/>
    <property type="match status" value="1"/>
</dbReference>
<dbReference type="InterPro" id="IPR000160">
    <property type="entry name" value="GGDEF_dom"/>
</dbReference>
<dbReference type="GO" id="GO:0006355">
    <property type="term" value="P:regulation of DNA-templated transcription"/>
    <property type="evidence" value="ECO:0007669"/>
    <property type="project" value="InterPro"/>
</dbReference>
<dbReference type="GO" id="GO:0005886">
    <property type="term" value="C:plasma membrane"/>
    <property type="evidence" value="ECO:0007669"/>
    <property type="project" value="TreeGrafter"/>
</dbReference>
<dbReference type="SUPFAM" id="SSF55785">
    <property type="entry name" value="PYP-like sensor domain (PAS domain)"/>
    <property type="match status" value="1"/>
</dbReference>
<dbReference type="CDD" id="cd01949">
    <property type="entry name" value="GGDEF"/>
    <property type="match status" value="1"/>
</dbReference>
<dbReference type="PROSITE" id="PS50887">
    <property type="entry name" value="GGDEF"/>
    <property type="match status" value="1"/>
</dbReference>
<reference evidence="2" key="1">
    <citation type="journal article" date="2015" name="Nature">
        <title>Complex archaea that bridge the gap between prokaryotes and eukaryotes.</title>
        <authorList>
            <person name="Spang A."/>
            <person name="Saw J.H."/>
            <person name="Jorgensen S.L."/>
            <person name="Zaremba-Niedzwiedzka K."/>
            <person name="Martijn J."/>
            <person name="Lind A.E."/>
            <person name="van Eijk R."/>
            <person name="Schleper C."/>
            <person name="Guy L."/>
            <person name="Ettema T.J."/>
        </authorList>
    </citation>
    <scope>NUCLEOTIDE SEQUENCE</scope>
</reference>
<dbReference type="SMART" id="SM00267">
    <property type="entry name" value="GGDEF"/>
    <property type="match status" value="1"/>
</dbReference>
<dbReference type="AlphaFoldDB" id="A0A0F9Z123"/>
<dbReference type="EMBL" id="LAZR01000004">
    <property type="protein sequence ID" value="KKO10769.1"/>
    <property type="molecule type" value="Genomic_DNA"/>
</dbReference>
<dbReference type="Pfam" id="PF00989">
    <property type="entry name" value="PAS"/>
    <property type="match status" value="1"/>
</dbReference>
<dbReference type="GO" id="GO:1902201">
    <property type="term" value="P:negative regulation of bacterial-type flagellum-dependent cell motility"/>
    <property type="evidence" value="ECO:0007669"/>
    <property type="project" value="TreeGrafter"/>
</dbReference>
<evidence type="ECO:0000259" key="1">
    <source>
        <dbReference type="PROSITE" id="PS50887"/>
    </source>
</evidence>
<dbReference type="InterPro" id="IPR035965">
    <property type="entry name" value="PAS-like_dom_sf"/>
</dbReference>
<gene>
    <name evidence="2" type="ORF">LCGC14_0022520</name>
</gene>
<dbReference type="FunFam" id="3.30.70.270:FF:000001">
    <property type="entry name" value="Diguanylate cyclase domain protein"/>
    <property type="match status" value="1"/>
</dbReference>
<organism evidence="2">
    <name type="scientific">marine sediment metagenome</name>
    <dbReference type="NCBI Taxonomy" id="412755"/>
    <lineage>
        <taxon>unclassified sequences</taxon>
        <taxon>metagenomes</taxon>
        <taxon>ecological metagenomes</taxon>
    </lineage>
</organism>